<accession>A0A6N2MGM6</accession>
<reference evidence="1" key="1">
    <citation type="submission" date="2019-03" db="EMBL/GenBank/DDBJ databases">
        <authorList>
            <person name="Mank J."/>
            <person name="Almeida P."/>
        </authorList>
    </citation>
    <scope>NUCLEOTIDE SEQUENCE</scope>
    <source>
        <strain evidence="1">78183</strain>
    </source>
</reference>
<dbReference type="EMBL" id="CAADRP010001818">
    <property type="protein sequence ID" value="VFU53428.1"/>
    <property type="molecule type" value="Genomic_DNA"/>
</dbReference>
<name>A0A6N2MGM6_SALVM</name>
<protein>
    <submittedName>
        <fullName evidence="1">Uncharacterized protein</fullName>
    </submittedName>
</protein>
<organism evidence="1">
    <name type="scientific">Salix viminalis</name>
    <name type="common">Common osier</name>
    <name type="synonym">Basket willow</name>
    <dbReference type="NCBI Taxonomy" id="40686"/>
    <lineage>
        <taxon>Eukaryota</taxon>
        <taxon>Viridiplantae</taxon>
        <taxon>Streptophyta</taxon>
        <taxon>Embryophyta</taxon>
        <taxon>Tracheophyta</taxon>
        <taxon>Spermatophyta</taxon>
        <taxon>Magnoliopsida</taxon>
        <taxon>eudicotyledons</taxon>
        <taxon>Gunneridae</taxon>
        <taxon>Pentapetalae</taxon>
        <taxon>rosids</taxon>
        <taxon>fabids</taxon>
        <taxon>Malpighiales</taxon>
        <taxon>Salicaceae</taxon>
        <taxon>Saliceae</taxon>
        <taxon>Salix</taxon>
    </lineage>
</organism>
<gene>
    <name evidence="1" type="ORF">SVIM_LOCUS370976</name>
</gene>
<evidence type="ECO:0000313" key="1">
    <source>
        <dbReference type="EMBL" id="VFU53428.1"/>
    </source>
</evidence>
<proteinExistence type="predicted"/>
<dbReference type="AlphaFoldDB" id="A0A6N2MGM6"/>
<sequence>MQMMHCQIVYLPVCVYDLCDGGSNRSVEWLRDESSVRELAVPLLENRTAWPEGMTKINIKKIDILEGVIRLLVLEA</sequence>